<proteinExistence type="predicted"/>
<reference evidence="1 2" key="1">
    <citation type="submission" date="2019-06" db="EMBL/GenBank/DDBJ databases">
        <authorList>
            <person name="Li J."/>
        </authorList>
    </citation>
    <scope>NUCLEOTIDE SEQUENCE [LARGE SCALE GENOMIC DNA]</scope>
    <source>
        <strain evidence="1 2">CGMCC 1.8012</strain>
    </source>
</reference>
<name>A0A5C4R319_9RHOB</name>
<gene>
    <name evidence="1" type="ORF">FHD67_15605</name>
</gene>
<dbReference type="RefSeq" id="WP_139599240.1">
    <property type="nucleotide sequence ID" value="NZ_VDDC01000031.1"/>
</dbReference>
<evidence type="ECO:0000313" key="1">
    <source>
        <dbReference type="EMBL" id="TNH38336.1"/>
    </source>
</evidence>
<sequence length="456" mass="51876">MSQSQLLTKALKAAELVLAADTTDTAELANIAEDVSGISARRILLGIDLTDIDLTQRDISHLLDKQAKYHNAIISSEQRKRFQRSERNGSRRRLRIKIKNLRAAIITEFVEDYEEAILNEPVITGLPHAHQLRAILLEPIRNKYNADAFLNIDYTINVLEGFLPWAKYGLTDFYGEIFRLLSRIQAPVNSDVVNILNEEYFPVFGESLGDLIATMHPTPELDIYWILNLLKHQTRSSVSELFLPAYTVLQAEPTYRARQISSIRPIHIAAIEETLDELGNYSKIIKFLESVNYKCNPNEAERIAVRLTRGDWPASKTPLILNTKTHPRVRGALFRQLLQQGQEDRVIEVLRWLNNARGAVGALSLDDAFRNIESFDVGLRFAQEAAPNFADNQITVVYFALRNLARSKQHRMMLEAFCKSVKYTPPRNIMPQPIQSDSNATEIDRLAELFKSHPSS</sequence>
<organism evidence="1 2">
    <name type="scientific">Paracoccus haeundaensis</name>
    <dbReference type="NCBI Taxonomy" id="225362"/>
    <lineage>
        <taxon>Bacteria</taxon>
        <taxon>Pseudomonadati</taxon>
        <taxon>Pseudomonadota</taxon>
        <taxon>Alphaproteobacteria</taxon>
        <taxon>Rhodobacterales</taxon>
        <taxon>Paracoccaceae</taxon>
        <taxon>Paracoccus</taxon>
    </lineage>
</organism>
<dbReference type="Proteomes" id="UP000304880">
    <property type="component" value="Unassembled WGS sequence"/>
</dbReference>
<dbReference type="AlphaFoldDB" id="A0A5C4R319"/>
<evidence type="ECO:0000313" key="2">
    <source>
        <dbReference type="Proteomes" id="UP000304880"/>
    </source>
</evidence>
<protein>
    <submittedName>
        <fullName evidence="1">Uncharacterized protein</fullName>
    </submittedName>
</protein>
<comment type="caution">
    <text evidence="1">The sequence shown here is derived from an EMBL/GenBank/DDBJ whole genome shotgun (WGS) entry which is preliminary data.</text>
</comment>
<accession>A0A5C4R319</accession>
<keyword evidence="2" id="KW-1185">Reference proteome</keyword>
<dbReference type="EMBL" id="VDDC01000031">
    <property type="protein sequence ID" value="TNH38336.1"/>
    <property type="molecule type" value="Genomic_DNA"/>
</dbReference>